<evidence type="ECO:0000313" key="2">
    <source>
        <dbReference type="Proteomes" id="UP001151760"/>
    </source>
</evidence>
<comment type="caution">
    <text evidence="1">The sequence shown here is derived from an EMBL/GenBank/DDBJ whole genome shotgun (WGS) entry which is preliminary data.</text>
</comment>
<dbReference type="Proteomes" id="UP001151760">
    <property type="component" value="Unassembled WGS sequence"/>
</dbReference>
<sequence length="238" mass="27037">MPFYTGSYTAYLLLYVDDILLTASSTTLDVFLSQQQYALEILERDGMLNCQPSRTSVDTETKLGANGIPVFDPILFCSLARALQYLTFTRPDLSYAVQQVCLYMHDPRKPHLAALKRILRYVRGTTTMESIFMLHPRSLYIEAEYRGVANVVADTAWIHNLLRELQSPLSTATLVYYDNVAAGRVRVLHVPSHYQFADIFTKGLPYALFDDFQTSLNVRPSLAPTTCIYINIVLIIDY</sequence>
<name>A0ABQ5DMD6_9ASTR</name>
<protein>
    <submittedName>
        <fullName evidence="1">Ribonuclease H-like domain-containing protein</fullName>
    </submittedName>
</protein>
<proteinExistence type="predicted"/>
<dbReference type="PANTHER" id="PTHR11439:SF524">
    <property type="entry name" value="RNA-DIRECTED DNA POLYMERASE, PROTEIN KINASE RLK-PELLE-DLSV FAMILY"/>
    <property type="match status" value="1"/>
</dbReference>
<reference evidence="1" key="2">
    <citation type="submission" date="2022-01" db="EMBL/GenBank/DDBJ databases">
        <authorList>
            <person name="Yamashiro T."/>
            <person name="Shiraishi A."/>
            <person name="Satake H."/>
            <person name="Nakayama K."/>
        </authorList>
    </citation>
    <scope>NUCLEOTIDE SEQUENCE</scope>
</reference>
<accession>A0ABQ5DMD6</accession>
<reference evidence="1" key="1">
    <citation type="journal article" date="2022" name="Int. J. Mol. Sci.">
        <title>Draft Genome of Tanacetum Coccineum: Genomic Comparison of Closely Related Tanacetum-Family Plants.</title>
        <authorList>
            <person name="Yamashiro T."/>
            <person name="Shiraishi A."/>
            <person name="Nakayama K."/>
            <person name="Satake H."/>
        </authorList>
    </citation>
    <scope>NUCLEOTIDE SEQUENCE</scope>
</reference>
<gene>
    <name evidence="1" type="ORF">Tco_0939938</name>
</gene>
<keyword evidence="2" id="KW-1185">Reference proteome</keyword>
<dbReference type="PANTHER" id="PTHR11439">
    <property type="entry name" value="GAG-POL-RELATED RETROTRANSPOSON"/>
    <property type="match status" value="1"/>
</dbReference>
<evidence type="ECO:0000313" key="1">
    <source>
        <dbReference type="EMBL" id="GJT40073.1"/>
    </source>
</evidence>
<organism evidence="1 2">
    <name type="scientific">Tanacetum coccineum</name>
    <dbReference type="NCBI Taxonomy" id="301880"/>
    <lineage>
        <taxon>Eukaryota</taxon>
        <taxon>Viridiplantae</taxon>
        <taxon>Streptophyta</taxon>
        <taxon>Embryophyta</taxon>
        <taxon>Tracheophyta</taxon>
        <taxon>Spermatophyta</taxon>
        <taxon>Magnoliopsida</taxon>
        <taxon>eudicotyledons</taxon>
        <taxon>Gunneridae</taxon>
        <taxon>Pentapetalae</taxon>
        <taxon>asterids</taxon>
        <taxon>campanulids</taxon>
        <taxon>Asterales</taxon>
        <taxon>Asteraceae</taxon>
        <taxon>Asteroideae</taxon>
        <taxon>Anthemideae</taxon>
        <taxon>Anthemidinae</taxon>
        <taxon>Tanacetum</taxon>
    </lineage>
</organism>
<dbReference type="EMBL" id="BQNB010015440">
    <property type="protein sequence ID" value="GJT40073.1"/>
    <property type="molecule type" value="Genomic_DNA"/>
</dbReference>